<dbReference type="OrthoDB" id="9806367at2"/>
<evidence type="ECO:0000313" key="1">
    <source>
        <dbReference type="EMBL" id="SEL45310.1"/>
    </source>
</evidence>
<gene>
    <name evidence="1" type="ORF">SAMN04488526_2722</name>
</gene>
<protein>
    <recommendedName>
        <fullName evidence="3">DUF2948 domain-containing protein</fullName>
    </recommendedName>
</protein>
<dbReference type="EMBL" id="FNZQ01000005">
    <property type="protein sequence ID" value="SEL45310.1"/>
    <property type="molecule type" value="Genomic_DNA"/>
</dbReference>
<evidence type="ECO:0000313" key="2">
    <source>
        <dbReference type="Proteomes" id="UP000199283"/>
    </source>
</evidence>
<proteinExistence type="predicted"/>
<sequence length="158" mass="17387">MADTHTPRDARFHDADERPLKLWATDSEDLQILAALAQDAVLPASEMRWQKGPRRFAMLLNRYRWEHGTRQPERVRSLLTAGDVVSVRGQGVLPGDADTVLSLLTLDWEPGADADGILRLTFAGDGVIEVTCDCLDVMLADVTQPYAAPSGKAPEHPE</sequence>
<dbReference type="Proteomes" id="UP000199283">
    <property type="component" value="Unassembled WGS sequence"/>
</dbReference>
<reference evidence="1 2" key="1">
    <citation type="submission" date="2016-10" db="EMBL/GenBank/DDBJ databases">
        <authorList>
            <person name="de Groot N.N."/>
        </authorList>
    </citation>
    <scope>NUCLEOTIDE SEQUENCE [LARGE SCALE GENOMIC DNA]</scope>
    <source>
        <strain evidence="1 2">DSM 14858</strain>
    </source>
</reference>
<evidence type="ECO:0008006" key="3">
    <source>
        <dbReference type="Google" id="ProtNLM"/>
    </source>
</evidence>
<dbReference type="STRING" id="188906.SAMN04488526_2722"/>
<keyword evidence="2" id="KW-1185">Reference proteome</keyword>
<dbReference type="AlphaFoldDB" id="A0A1H7QB24"/>
<accession>A0A1H7QB24</accession>
<name>A0A1H7QB24_9RHOB</name>
<organism evidence="1 2">
    <name type="scientific">Jannaschia helgolandensis</name>
    <dbReference type="NCBI Taxonomy" id="188906"/>
    <lineage>
        <taxon>Bacteria</taxon>
        <taxon>Pseudomonadati</taxon>
        <taxon>Pseudomonadota</taxon>
        <taxon>Alphaproteobacteria</taxon>
        <taxon>Rhodobacterales</taxon>
        <taxon>Roseobacteraceae</taxon>
        <taxon>Jannaschia</taxon>
    </lineage>
</organism>
<dbReference type="Pfam" id="PF11164">
    <property type="entry name" value="DUF2948"/>
    <property type="match status" value="1"/>
</dbReference>
<dbReference type="RefSeq" id="WP_092763622.1">
    <property type="nucleotide sequence ID" value="NZ_FNZQ01000005.1"/>
</dbReference>
<dbReference type="InterPro" id="IPR021335">
    <property type="entry name" value="DUF2948"/>
</dbReference>